<evidence type="ECO:0000256" key="4">
    <source>
        <dbReference type="ARBA" id="ARBA00022490"/>
    </source>
</evidence>
<dbReference type="EMBL" id="VVIM01000006">
    <property type="protein sequence ID" value="KAB0798094.1"/>
    <property type="molecule type" value="Genomic_DNA"/>
</dbReference>
<evidence type="ECO:0000256" key="1">
    <source>
        <dbReference type="ARBA" id="ARBA00004123"/>
    </source>
</evidence>
<dbReference type="CDD" id="cd11283">
    <property type="entry name" value="ADF_GMF-beta_like"/>
    <property type="match status" value="1"/>
</dbReference>
<keyword evidence="5" id="KW-0539">Nucleus</keyword>
<evidence type="ECO:0000313" key="10">
    <source>
        <dbReference type="Proteomes" id="UP000327044"/>
    </source>
</evidence>
<reference evidence="9 10" key="2">
    <citation type="journal article" date="2018" name="Elife">
        <title>Firefly genomes illuminate parallel origins of bioluminescence in beetles.</title>
        <authorList>
            <person name="Fallon T.R."/>
            <person name="Lower S.E."/>
            <person name="Chang C.H."/>
            <person name="Bessho-Uehara M."/>
            <person name="Martin G.J."/>
            <person name="Bewick A.J."/>
            <person name="Behringer M."/>
            <person name="Debat H.J."/>
            <person name="Wong I."/>
            <person name="Day J.C."/>
            <person name="Suvorov A."/>
            <person name="Silva C.J."/>
            <person name="Stanger-Hall K.F."/>
            <person name="Hall D.W."/>
            <person name="Schmitz R.J."/>
            <person name="Nelson D.R."/>
            <person name="Lewis S.M."/>
            <person name="Shigenobu S."/>
            <person name="Bybee S.M."/>
            <person name="Larracuente A.M."/>
            <person name="Oba Y."/>
            <person name="Weng J.K."/>
        </authorList>
    </citation>
    <scope>NUCLEOTIDE SEQUENCE [LARGE SCALE GENOMIC DNA]</scope>
    <source>
        <strain evidence="9">1611_PpyrPB1</strain>
        <tissue evidence="9">Whole body</tissue>
    </source>
</reference>
<keyword evidence="10" id="KW-1185">Reference proteome</keyword>
<dbReference type="PIRSF" id="PIRSF001788">
    <property type="entry name" value="GMF-beta"/>
    <property type="match status" value="1"/>
</dbReference>
<dbReference type="Pfam" id="PF00241">
    <property type="entry name" value="Cofilin_ADF"/>
    <property type="match status" value="1"/>
</dbReference>
<protein>
    <recommendedName>
        <fullName evidence="7">ADF-H domain-containing protein</fullName>
    </recommendedName>
</protein>
<evidence type="ECO:0000256" key="2">
    <source>
        <dbReference type="ARBA" id="ARBA00004496"/>
    </source>
</evidence>
<dbReference type="InterPro" id="IPR029006">
    <property type="entry name" value="ADF-H/Gelsolin-like_dom_sf"/>
</dbReference>
<dbReference type="FunCoup" id="A0A1Y1L5E9">
    <property type="interactions" value="380"/>
</dbReference>
<dbReference type="EMBL" id="GEZM01063920">
    <property type="protein sequence ID" value="JAV68909.1"/>
    <property type="molecule type" value="Transcribed_RNA"/>
</dbReference>
<evidence type="ECO:0000313" key="9">
    <source>
        <dbReference type="EMBL" id="KAB0798094.1"/>
    </source>
</evidence>
<evidence type="ECO:0000256" key="3">
    <source>
        <dbReference type="ARBA" id="ARBA00010055"/>
    </source>
</evidence>
<dbReference type="GO" id="GO:0034316">
    <property type="term" value="P:negative regulation of Arp2/3 complex-mediated actin nucleation"/>
    <property type="evidence" value="ECO:0007669"/>
    <property type="project" value="TreeGrafter"/>
</dbReference>
<proteinExistence type="inferred from homology"/>
<sequence length="144" mass="16772">MMSNSNGVNICSIGEDVKKTLEEFRFRKEQDTTAVILKVDREKQEILIDDIMESTDIEGIQEALPSHQPRYIIVSYKHNHSDGRISFPLCFIFYTPRDSHAELQMLYAGSKISLQKQCSLTRSYDIRELEELTEEWLLEKLGKK</sequence>
<comment type="similarity">
    <text evidence="3 6">Belongs to the actin-binding proteins ADF family. GMF subfamily.</text>
</comment>
<comment type="subcellular location">
    <subcellularLocation>
        <location evidence="2">Cytoplasm</location>
    </subcellularLocation>
    <subcellularLocation>
        <location evidence="1">Nucleus</location>
    </subcellularLocation>
</comment>
<evidence type="ECO:0000313" key="8">
    <source>
        <dbReference type="EMBL" id="JAV68909.1"/>
    </source>
</evidence>
<dbReference type="InterPro" id="IPR002108">
    <property type="entry name" value="ADF-H"/>
</dbReference>
<gene>
    <name evidence="9" type="ORF">PPYR_09087</name>
</gene>
<evidence type="ECO:0000259" key="7">
    <source>
        <dbReference type="PROSITE" id="PS51263"/>
    </source>
</evidence>
<dbReference type="GO" id="GO:0005634">
    <property type="term" value="C:nucleus"/>
    <property type="evidence" value="ECO:0007669"/>
    <property type="project" value="UniProtKB-SubCell"/>
</dbReference>
<dbReference type="PROSITE" id="PS51263">
    <property type="entry name" value="ADF_H"/>
    <property type="match status" value="1"/>
</dbReference>
<dbReference type="GO" id="GO:0071933">
    <property type="term" value="F:Arp2/3 complex binding"/>
    <property type="evidence" value="ECO:0007669"/>
    <property type="project" value="InterPro"/>
</dbReference>
<evidence type="ECO:0000256" key="6">
    <source>
        <dbReference type="PIRNR" id="PIRNR001788"/>
    </source>
</evidence>
<dbReference type="FunFam" id="3.40.20.10:FF:000026">
    <property type="entry name" value="Glia maturation factor"/>
    <property type="match status" value="1"/>
</dbReference>
<dbReference type="GO" id="GO:0071846">
    <property type="term" value="P:actin filament debranching"/>
    <property type="evidence" value="ECO:0007669"/>
    <property type="project" value="InterPro"/>
</dbReference>
<dbReference type="GO" id="GO:0003779">
    <property type="term" value="F:actin binding"/>
    <property type="evidence" value="ECO:0007669"/>
    <property type="project" value="InterPro"/>
</dbReference>
<dbReference type="SMART" id="SM00102">
    <property type="entry name" value="ADF"/>
    <property type="match status" value="1"/>
</dbReference>
<keyword evidence="4" id="KW-0963">Cytoplasm</keyword>
<dbReference type="AlphaFoldDB" id="A0A1Y1L5E9"/>
<name>A0A1Y1L5E9_PHOPY</name>
<dbReference type="InterPro" id="IPR011171">
    <property type="entry name" value="GMF"/>
</dbReference>
<dbReference type="PANTHER" id="PTHR11249">
    <property type="entry name" value="GLIAL FACTOR NATURATION FACTOR"/>
    <property type="match status" value="1"/>
</dbReference>
<evidence type="ECO:0000256" key="5">
    <source>
        <dbReference type="ARBA" id="ARBA00023242"/>
    </source>
</evidence>
<dbReference type="SUPFAM" id="SSF55753">
    <property type="entry name" value="Actin depolymerizing proteins"/>
    <property type="match status" value="1"/>
</dbReference>
<feature type="domain" description="ADF-H" evidence="7">
    <location>
        <begin position="7"/>
        <end position="142"/>
    </location>
</feature>
<dbReference type="GO" id="GO:0030864">
    <property type="term" value="C:cortical actin cytoskeleton"/>
    <property type="evidence" value="ECO:0007669"/>
    <property type="project" value="TreeGrafter"/>
</dbReference>
<organism evidence="8">
    <name type="scientific">Photinus pyralis</name>
    <name type="common">Common eastern firefly</name>
    <name type="synonym">Lampyris pyralis</name>
    <dbReference type="NCBI Taxonomy" id="7054"/>
    <lineage>
        <taxon>Eukaryota</taxon>
        <taxon>Metazoa</taxon>
        <taxon>Ecdysozoa</taxon>
        <taxon>Arthropoda</taxon>
        <taxon>Hexapoda</taxon>
        <taxon>Insecta</taxon>
        <taxon>Pterygota</taxon>
        <taxon>Neoptera</taxon>
        <taxon>Endopterygota</taxon>
        <taxon>Coleoptera</taxon>
        <taxon>Polyphaga</taxon>
        <taxon>Elateriformia</taxon>
        <taxon>Elateroidea</taxon>
        <taxon>Lampyridae</taxon>
        <taxon>Lampyrinae</taxon>
        <taxon>Photinus</taxon>
    </lineage>
</organism>
<dbReference type="OrthoDB" id="3919494at2759"/>
<dbReference type="Gene3D" id="3.40.20.10">
    <property type="entry name" value="Severin"/>
    <property type="match status" value="1"/>
</dbReference>
<dbReference type="Proteomes" id="UP000327044">
    <property type="component" value="Unassembled WGS sequence"/>
</dbReference>
<reference evidence="8" key="1">
    <citation type="journal article" date="2016" name="Sci. Rep.">
        <title>Molecular characterization of firefly nuptial gifts: a multi-omics approach sheds light on postcopulatory sexual selection.</title>
        <authorList>
            <person name="Al-Wathiqui N."/>
            <person name="Fallon T.R."/>
            <person name="South A."/>
            <person name="Weng J.K."/>
            <person name="Lewis S.M."/>
        </authorList>
    </citation>
    <scope>NUCLEOTIDE SEQUENCE</scope>
</reference>
<accession>A0A1Y1L5E9</accession>
<dbReference type="InParanoid" id="A0A1Y1L5E9"/>
<reference evidence="9" key="3">
    <citation type="submission" date="2019-08" db="EMBL/GenBank/DDBJ databases">
        <authorList>
            <consortium name="Photinus pyralis genome working group"/>
            <person name="Fallon T.R."/>
            <person name="Sander Lower S.E."/>
            <person name="Weng J.-K."/>
        </authorList>
    </citation>
    <scope>NUCLEOTIDE SEQUENCE</scope>
    <source>
        <strain evidence="9">1611_PpyrPB1</strain>
        <tissue evidence="9">Whole body</tissue>
    </source>
</reference>
<dbReference type="PANTHER" id="PTHR11249:SF2">
    <property type="entry name" value="GLIA MATURATION FACTOR"/>
    <property type="match status" value="1"/>
</dbReference>